<comment type="catalytic activity">
    <reaction evidence="1">
        <text>Hydrolysis of (1-&gt;3)-beta-D-glucosidic linkages in (1-&gt;3)-beta-D-glucans.</text>
        <dbReference type="EC" id="3.2.1.39"/>
    </reaction>
</comment>
<dbReference type="EMBL" id="JASCZI010031050">
    <property type="protein sequence ID" value="MED6125785.1"/>
    <property type="molecule type" value="Genomic_DNA"/>
</dbReference>
<evidence type="ECO:0000313" key="11">
    <source>
        <dbReference type="Proteomes" id="UP001341840"/>
    </source>
</evidence>
<evidence type="ECO:0000259" key="9">
    <source>
        <dbReference type="Pfam" id="PF17652"/>
    </source>
</evidence>
<dbReference type="Pfam" id="PF17652">
    <property type="entry name" value="Glyco_hydro81C"/>
    <property type="match status" value="1"/>
</dbReference>
<dbReference type="PANTHER" id="PTHR31983">
    <property type="entry name" value="ENDO-1,3(4)-BETA-GLUCANASE 1"/>
    <property type="match status" value="1"/>
</dbReference>
<feature type="domain" description="Glycosyl hydrolase family 81 C-terminal" evidence="9">
    <location>
        <begin position="230"/>
        <end position="325"/>
    </location>
</feature>
<comment type="similarity">
    <text evidence="2">Belongs to the glycosyl hydrolase 81 family.</text>
</comment>
<accession>A0ABU6RP31</accession>
<comment type="caution">
    <text evidence="10">The sequence shown here is derived from an EMBL/GenBank/DDBJ whole genome shotgun (WGS) entry which is preliminary data.</text>
</comment>
<name>A0ABU6RP31_9FABA</name>
<evidence type="ECO:0000256" key="8">
    <source>
        <dbReference type="ARBA" id="ARBA00023326"/>
    </source>
</evidence>
<gene>
    <name evidence="10" type="ORF">PIB30_071974</name>
</gene>
<keyword evidence="7" id="KW-0961">Cell wall biogenesis/degradation</keyword>
<sequence>MQQQKITMENTPISSLQLQAKFKGIRTDHYRHATYRSSQNLRSSPLPINSFFQSFLFDINDYPPYIHPYFIKPSDSSLSLCYPSRFAQYPHLLAQLCNPPDVTIKFNSLTTSQSYPTWLIYASLPIKFSYTNDISEAIVSDAGDGDGVNVIVRIAVLPDLSSELEDLLDRYSTSHPLHLQLLSKHESNVAVLQDFKYRSIDGDLVGVLGDSWLLKADHVPIIWHSIRGAKEESFDEIKSALSKDVNGLCSSEITISVYDYAKSIARAARLALIAEEVGFLEVIPAVKKFLHEAIQPLLDGAFDSPSFLYDAELGGIINKTRFLKAFEEDRLETFYITIISSDTSSMELLCLQRLIHHGGRSISLMPILLWQISLITRTVISIDGIGIW</sequence>
<dbReference type="EC" id="3.2.1.39" evidence="3"/>
<keyword evidence="8" id="KW-0624">Polysaccharide degradation</keyword>
<reference evidence="10 11" key="1">
    <citation type="journal article" date="2023" name="Plants (Basel)">
        <title>Bridging the Gap: Combining Genomics and Transcriptomics Approaches to Understand Stylosanthes scabra, an Orphan Legume from the Brazilian Caatinga.</title>
        <authorList>
            <person name="Ferreira-Neto J.R.C."/>
            <person name="da Silva M.D."/>
            <person name="Binneck E."/>
            <person name="de Melo N.F."/>
            <person name="da Silva R.H."/>
            <person name="de Melo A.L.T.M."/>
            <person name="Pandolfi V."/>
            <person name="Bustamante F.O."/>
            <person name="Brasileiro-Vidal A.C."/>
            <person name="Benko-Iseppon A.M."/>
        </authorList>
    </citation>
    <scope>NUCLEOTIDE SEQUENCE [LARGE SCALE GENOMIC DNA]</scope>
    <source>
        <tissue evidence="10">Leaves</tissue>
    </source>
</reference>
<evidence type="ECO:0000256" key="2">
    <source>
        <dbReference type="ARBA" id="ARBA00010730"/>
    </source>
</evidence>
<keyword evidence="11" id="KW-1185">Reference proteome</keyword>
<keyword evidence="6" id="KW-0326">Glycosidase</keyword>
<dbReference type="PANTHER" id="PTHR31983:SF0">
    <property type="entry name" value="GLUCAN ENDO-1,3-BETA-D-GLUCOSIDASE 2"/>
    <property type="match status" value="1"/>
</dbReference>
<keyword evidence="5" id="KW-0119">Carbohydrate metabolism</keyword>
<evidence type="ECO:0000256" key="4">
    <source>
        <dbReference type="ARBA" id="ARBA00022801"/>
    </source>
</evidence>
<proteinExistence type="inferred from homology"/>
<dbReference type="InterPro" id="IPR040720">
    <property type="entry name" value="GH81_C"/>
</dbReference>
<evidence type="ECO:0000313" key="10">
    <source>
        <dbReference type="EMBL" id="MED6125785.1"/>
    </source>
</evidence>
<evidence type="ECO:0000256" key="3">
    <source>
        <dbReference type="ARBA" id="ARBA00012780"/>
    </source>
</evidence>
<evidence type="ECO:0000256" key="7">
    <source>
        <dbReference type="ARBA" id="ARBA00023316"/>
    </source>
</evidence>
<dbReference type="InterPro" id="IPR005200">
    <property type="entry name" value="Endo-beta-glucanase"/>
</dbReference>
<dbReference type="Proteomes" id="UP001341840">
    <property type="component" value="Unassembled WGS sequence"/>
</dbReference>
<protein>
    <recommendedName>
        <fullName evidence="3">glucan endo-1,3-beta-D-glucosidase</fullName>
        <ecNumber evidence="3">3.2.1.39</ecNumber>
    </recommendedName>
</protein>
<evidence type="ECO:0000256" key="5">
    <source>
        <dbReference type="ARBA" id="ARBA00023277"/>
    </source>
</evidence>
<evidence type="ECO:0000256" key="1">
    <source>
        <dbReference type="ARBA" id="ARBA00000382"/>
    </source>
</evidence>
<organism evidence="10 11">
    <name type="scientific">Stylosanthes scabra</name>
    <dbReference type="NCBI Taxonomy" id="79078"/>
    <lineage>
        <taxon>Eukaryota</taxon>
        <taxon>Viridiplantae</taxon>
        <taxon>Streptophyta</taxon>
        <taxon>Embryophyta</taxon>
        <taxon>Tracheophyta</taxon>
        <taxon>Spermatophyta</taxon>
        <taxon>Magnoliopsida</taxon>
        <taxon>eudicotyledons</taxon>
        <taxon>Gunneridae</taxon>
        <taxon>Pentapetalae</taxon>
        <taxon>rosids</taxon>
        <taxon>fabids</taxon>
        <taxon>Fabales</taxon>
        <taxon>Fabaceae</taxon>
        <taxon>Papilionoideae</taxon>
        <taxon>50 kb inversion clade</taxon>
        <taxon>dalbergioids sensu lato</taxon>
        <taxon>Dalbergieae</taxon>
        <taxon>Pterocarpus clade</taxon>
        <taxon>Stylosanthes</taxon>
    </lineage>
</organism>
<evidence type="ECO:0000256" key="6">
    <source>
        <dbReference type="ARBA" id="ARBA00023295"/>
    </source>
</evidence>
<keyword evidence="4" id="KW-0378">Hydrolase</keyword>